<dbReference type="RefSeq" id="WP_210848920.1">
    <property type="nucleotide sequence ID" value="NZ_JAGKLY010000014.1"/>
</dbReference>
<dbReference type="PANTHER" id="PTHR33420:SF3">
    <property type="entry name" value="FIMBRIAL SUBUNIT ELFA"/>
    <property type="match status" value="1"/>
</dbReference>
<dbReference type="AlphaFoldDB" id="A0A8I2DD87"/>
<comment type="similarity">
    <text evidence="2">Belongs to the fimbrial protein family.</text>
</comment>
<feature type="signal peptide" evidence="5">
    <location>
        <begin position="1"/>
        <end position="20"/>
    </location>
</feature>
<comment type="caution">
    <text evidence="6">The sequence shown here is derived from an EMBL/GenBank/DDBJ whole genome shotgun (WGS) entry which is preliminary data.</text>
</comment>
<name>A0A8I2DD87_9GAMM</name>
<dbReference type="InterPro" id="IPR050263">
    <property type="entry name" value="Bact_Fimbrial_Adh_Pro"/>
</dbReference>
<feature type="chain" id="PRO_5041191440" evidence="5">
    <location>
        <begin position="21"/>
        <end position="185"/>
    </location>
</feature>
<evidence type="ECO:0000256" key="4">
    <source>
        <dbReference type="ARBA" id="ARBA00023263"/>
    </source>
</evidence>
<keyword evidence="4" id="KW-0281">Fimbrium</keyword>
<evidence type="ECO:0000256" key="5">
    <source>
        <dbReference type="SAM" id="SignalP"/>
    </source>
</evidence>
<dbReference type="EMBL" id="JAGKLY010000014">
    <property type="protein sequence ID" value="MBQ0270523.1"/>
    <property type="molecule type" value="Genomic_DNA"/>
</dbReference>
<evidence type="ECO:0000313" key="6">
    <source>
        <dbReference type="EMBL" id="MBQ0270523.1"/>
    </source>
</evidence>
<evidence type="ECO:0000256" key="2">
    <source>
        <dbReference type="ARBA" id="ARBA00006671"/>
    </source>
</evidence>
<proteinExistence type="inferred from homology"/>
<protein>
    <submittedName>
        <fullName evidence="6">Type 1 fimbrial protein</fullName>
    </submittedName>
</protein>
<comment type="subcellular location">
    <subcellularLocation>
        <location evidence="1">Fimbrium</location>
    </subcellularLocation>
</comment>
<evidence type="ECO:0000256" key="3">
    <source>
        <dbReference type="ARBA" id="ARBA00022729"/>
    </source>
</evidence>
<organism evidence="6 7">
    <name type="scientific">Providencia huaxiensis</name>
    <dbReference type="NCBI Taxonomy" id="2027290"/>
    <lineage>
        <taxon>Bacteria</taxon>
        <taxon>Pseudomonadati</taxon>
        <taxon>Pseudomonadota</taxon>
        <taxon>Gammaproteobacteria</taxon>
        <taxon>Enterobacterales</taxon>
        <taxon>Morganellaceae</taxon>
        <taxon>Providencia</taxon>
    </lineage>
</organism>
<accession>A0A8I2DD87</accession>
<gene>
    <name evidence="6" type="ORF">J7T18_19765</name>
</gene>
<dbReference type="InterPro" id="IPR008966">
    <property type="entry name" value="Adhesion_dom_sf"/>
</dbReference>
<dbReference type="PANTHER" id="PTHR33420">
    <property type="entry name" value="FIMBRIAL SUBUNIT ELFA-RELATED"/>
    <property type="match status" value="1"/>
</dbReference>
<dbReference type="Pfam" id="PF16970">
    <property type="entry name" value="FimA"/>
    <property type="match status" value="1"/>
</dbReference>
<dbReference type="SUPFAM" id="SSF49401">
    <property type="entry name" value="Bacterial adhesins"/>
    <property type="match status" value="1"/>
</dbReference>
<evidence type="ECO:0000313" key="7">
    <source>
        <dbReference type="Proteomes" id="UP000674270"/>
    </source>
</evidence>
<dbReference type="GO" id="GO:0009289">
    <property type="term" value="C:pilus"/>
    <property type="evidence" value="ECO:0007669"/>
    <property type="project" value="UniProtKB-SubCell"/>
</dbReference>
<dbReference type="InterPro" id="IPR039458">
    <property type="entry name" value="FimA-like"/>
</dbReference>
<dbReference type="GO" id="GO:0043709">
    <property type="term" value="P:cell adhesion involved in single-species biofilm formation"/>
    <property type="evidence" value="ECO:0007669"/>
    <property type="project" value="TreeGrafter"/>
</dbReference>
<sequence>MKLNLIVVSLTTTVSLLATAASASTGTIHFNGELTDVTCKVDIEGQGANPTITLPTVPVSVLTTAGEVAGNTAFNLNLSDCALGSSGKTKVSAFFETGVTVDQSTGRLKNTLTDSTAATNVQLQIRDANSMTIKLGNTTQVTENPYVTIAADNTATIPYSVEYYALGQTTAGKVASNVVYTLQYK</sequence>
<keyword evidence="3 5" id="KW-0732">Signal</keyword>
<dbReference type="Proteomes" id="UP000674270">
    <property type="component" value="Unassembled WGS sequence"/>
</dbReference>
<dbReference type="InterPro" id="IPR036937">
    <property type="entry name" value="Adhesion_dom_fimbrial_sf"/>
</dbReference>
<reference evidence="6" key="1">
    <citation type="submission" date="2021-03" db="EMBL/GenBank/DDBJ databases">
        <authorList>
            <person name="Stanton E."/>
        </authorList>
    </citation>
    <scope>NUCLEOTIDE SEQUENCE</scope>
    <source>
        <strain evidence="6">2020EL-00113</strain>
    </source>
</reference>
<dbReference type="Gene3D" id="2.60.40.1090">
    <property type="entry name" value="Fimbrial-type adhesion domain"/>
    <property type="match status" value="1"/>
</dbReference>
<evidence type="ECO:0000256" key="1">
    <source>
        <dbReference type="ARBA" id="ARBA00004561"/>
    </source>
</evidence>